<dbReference type="Gene3D" id="2.130.10.120">
    <property type="entry name" value="Prolyl oligopeptidase, N-terminal domain"/>
    <property type="match status" value="1"/>
</dbReference>
<evidence type="ECO:0000256" key="2">
    <source>
        <dbReference type="ARBA" id="ARBA00011897"/>
    </source>
</evidence>
<dbReference type="PRINTS" id="PR00862">
    <property type="entry name" value="PROLIGOPTASE"/>
</dbReference>
<evidence type="ECO:0000313" key="8">
    <source>
        <dbReference type="EMBL" id="GAF47536.1"/>
    </source>
</evidence>
<dbReference type="PANTHER" id="PTHR42881">
    <property type="entry name" value="PROLYL ENDOPEPTIDASE"/>
    <property type="match status" value="1"/>
</dbReference>
<dbReference type="AlphaFoldDB" id="X0Q9F8"/>
<evidence type="ECO:0000259" key="7">
    <source>
        <dbReference type="Pfam" id="PF02897"/>
    </source>
</evidence>
<evidence type="ECO:0000313" key="9">
    <source>
        <dbReference type="Proteomes" id="UP000019491"/>
    </source>
</evidence>
<keyword evidence="5" id="KW-0720">Serine protease</keyword>
<reference evidence="8 9" key="1">
    <citation type="submission" date="2014-02" db="EMBL/GenBank/DDBJ databases">
        <title>Whole genome shotgun sequence of Rhodococcus wratislaviensis NBRC 100605.</title>
        <authorList>
            <person name="Hosoyama A."/>
            <person name="Tsuchikane K."/>
            <person name="Yoshida I."/>
            <person name="Ohji S."/>
            <person name="Ichikawa N."/>
            <person name="Yamazoe A."/>
            <person name="Fujita N."/>
        </authorList>
    </citation>
    <scope>NUCLEOTIDE SEQUENCE [LARGE SCALE GENOMIC DNA]</scope>
    <source>
        <strain evidence="8 9">NBRC 100605</strain>
    </source>
</reference>
<evidence type="ECO:0000256" key="1">
    <source>
        <dbReference type="ARBA" id="ARBA00001070"/>
    </source>
</evidence>
<dbReference type="Proteomes" id="UP000019491">
    <property type="component" value="Unassembled WGS sequence"/>
</dbReference>
<proteinExistence type="predicted"/>
<dbReference type="InterPro" id="IPR029058">
    <property type="entry name" value="AB_hydrolase_fold"/>
</dbReference>
<dbReference type="GO" id="GO:0005829">
    <property type="term" value="C:cytosol"/>
    <property type="evidence" value="ECO:0007669"/>
    <property type="project" value="TreeGrafter"/>
</dbReference>
<keyword evidence="9" id="KW-1185">Reference proteome</keyword>
<evidence type="ECO:0000256" key="4">
    <source>
        <dbReference type="ARBA" id="ARBA00022801"/>
    </source>
</evidence>
<dbReference type="Pfam" id="PF00326">
    <property type="entry name" value="Peptidase_S9"/>
    <property type="match status" value="1"/>
</dbReference>
<dbReference type="EC" id="3.4.21.26" evidence="2"/>
<evidence type="ECO:0000256" key="3">
    <source>
        <dbReference type="ARBA" id="ARBA00022670"/>
    </source>
</evidence>
<dbReference type="EMBL" id="BAWF01000041">
    <property type="protein sequence ID" value="GAF47536.1"/>
    <property type="molecule type" value="Genomic_DNA"/>
</dbReference>
<dbReference type="InterPro" id="IPR023302">
    <property type="entry name" value="Pept_S9A_N"/>
</dbReference>
<name>X0Q9F8_RHOWR</name>
<dbReference type="Pfam" id="PF02897">
    <property type="entry name" value="Peptidase_S9_N"/>
    <property type="match status" value="1"/>
</dbReference>
<feature type="domain" description="Peptidase S9A N-terminal" evidence="7">
    <location>
        <begin position="7"/>
        <end position="343"/>
    </location>
</feature>
<dbReference type="SUPFAM" id="SSF50993">
    <property type="entry name" value="Peptidase/esterase 'gauge' domain"/>
    <property type="match status" value="1"/>
</dbReference>
<keyword evidence="3" id="KW-0645">Protease</keyword>
<dbReference type="InterPro" id="IPR002470">
    <property type="entry name" value="Peptidase_S9A"/>
</dbReference>
<comment type="catalytic activity">
    <reaction evidence="1">
        <text>Hydrolysis of Pro-|-Xaa &gt;&gt; Ala-|-Xaa in oligopeptides.</text>
        <dbReference type="EC" id="3.4.21.26"/>
    </reaction>
</comment>
<organism evidence="8 9">
    <name type="scientific">Rhodococcus wratislaviensis NBRC 100605</name>
    <dbReference type="NCBI Taxonomy" id="1219028"/>
    <lineage>
        <taxon>Bacteria</taxon>
        <taxon>Bacillati</taxon>
        <taxon>Actinomycetota</taxon>
        <taxon>Actinomycetes</taxon>
        <taxon>Mycobacteriales</taxon>
        <taxon>Nocardiaceae</taxon>
        <taxon>Rhodococcus</taxon>
    </lineage>
</organism>
<protein>
    <recommendedName>
        <fullName evidence="2">prolyl oligopeptidase</fullName>
        <ecNumber evidence="2">3.4.21.26</ecNumber>
    </recommendedName>
</protein>
<dbReference type="SUPFAM" id="SSF53474">
    <property type="entry name" value="alpha/beta-Hydrolases"/>
    <property type="match status" value="1"/>
</dbReference>
<gene>
    <name evidence="8" type="ORF">RW1_041_00840</name>
</gene>
<accession>X0Q9F8</accession>
<dbReference type="GO" id="GO:0070012">
    <property type="term" value="F:oligopeptidase activity"/>
    <property type="evidence" value="ECO:0007669"/>
    <property type="project" value="TreeGrafter"/>
</dbReference>
<dbReference type="InterPro" id="IPR051167">
    <property type="entry name" value="Prolyl_oligopep/macrocyclase"/>
</dbReference>
<dbReference type="GO" id="GO:0006508">
    <property type="term" value="P:proteolysis"/>
    <property type="evidence" value="ECO:0007669"/>
    <property type="project" value="UniProtKB-KW"/>
</dbReference>
<comment type="caution">
    <text evidence="8">The sequence shown here is derived from an EMBL/GenBank/DDBJ whole genome shotgun (WGS) entry which is preliminary data.</text>
</comment>
<sequence length="661" mass="71233">MVSGATTDSIGGVTFEDPFRRLEDDGDEAVQSWQRERDESARLELARSPHRSAVVAAAAMTFADVFGYSAPVPVGRRWFRVSGSRLEVADSPLGSGRVVADVSDISAEATIIRFVPSPDGSLVVVVAGGGQDIRSLLYDADTGKVIRSIPGIAAYCYAWLPDNSGFYYQCLGFEISEDGAATPEAQVHWQPVDGDPVQQATPVAEPFSVPIVSADGRWAIVSAGITSLCPRWLRHLDGRWVPFLPHATATYKGSIVGDEFWAVTDDTSGWGRLVAIPLRTWEDEETWRELVQPTEGVRVSSATRCGARVALTVIVDGVHRLLSLHLDGTIVGEVPLPSYGAIGRSGTGHIQSTVDDVVIAHGDGCVFVSSSLDRSPGVYRADLVTLEVEELVAPAHVLPNRTVSLRSADQVAYRVFRKAGTPLDGTAPVIVTGYGGYNIPWLPVYSAMAATWTELGGIWVHTHLRGGGERDREFYQAGSFHGKQNGLDDLFTVVDALHAAGEAVPALTGLWGSSGGGLLVAAAATQRPELFGAVVAQVPMLDLLRLRKDAASLAVALGDWGNPDDPVDAPMLHAYSPYHQVRSGTRYPAMLFDASESDATCPPWHSRKTAARMSEATDSHRRVLLRVRRRTGHNQMTAEQWIERDVDELAFLADELGIPTA</sequence>
<evidence type="ECO:0000256" key="5">
    <source>
        <dbReference type="ARBA" id="ARBA00022825"/>
    </source>
</evidence>
<feature type="domain" description="Peptidase S9 prolyl oligopeptidase catalytic" evidence="6">
    <location>
        <begin position="445"/>
        <end position="657"/>
    </location>
</feature>
<evidence type="ECO:0000259" key="6">
    <source>
        <dbReference type="Pfam" id="PF00326"/>
    </source>
</evidence>
<dbReference type="PANTHER" id="PTHR42881:SF2">
    <property type="entry name" value="PROLYL ENDOPEPTIDASE"/>
    <property type="match status" value="1"/>
</dbReference>
<dbReference type="InterPro" id="IPR001375">
    <property type="entry name" value="Peptidase_S9_cat"/>
</dbReference>
<dbReference type="GO" id="GO:0004252">
    <property type="term" value="F:serine-type endopeptidase activity"/>
    <property type="evidence" value="ECO:0007669"/>
    <property type="project" value="UniProtKB-EC"/>
</dbReference>
<dbReference type="Gene3D" id="3.40.50.1820">
    <property type="entry name" value="alpha/beta hydrolase"/>
    <property type="match status" value="1"/>
</dbReference>
<keyword evidence="4" id="KW-0378">Hydrolase</keyword>